<reference evidence="4 5" key="1">
    <citation type="submission" date="2021-02" db="EMBL/GenBank/DDBJ databases">
        <authorList>
            <person name="Park J.-S."/>
        </authorList>
    </citation>
    <scope>NUCLEOTIDE SEQUENCE [LARGE SCALE GENOMIC DNA]</scope>
    <source>
        <strain evidence="4 5">188UL20-2</strain>
    </source>
</reference>
<keyword evidence="1 2" id="KW-0238">DNA-binding</keyword>
<accession>A0ABS2HED7</accession>
<dbReference type="Proteomes" id="UP000809621">
    <property type="component" value="Unassembled WGS sequence"/>
</dbReference>
<gene>
    <name evidence="4" type="ORF">JQC93_05930</name>
</gene>
<evidence type="ECO:0000313" key="4">
    <source>
        <dbReference type="EMBL" id="MBM7035943.1"/>
    </source>
</evidence>
<sequence>MAAKKQGRRTAEQAKITKIKIMTTATILFCDHGYQQVSLRDISEKAGVSHSLIRHYFGAKHQIWEEILYACHNYMTRYMIELQKVTHHDSDSNISLYRFLVCLMAFVMKRPRLFQLIFACAQMTDPVKMQSEEEQQRNHDHLDLIFNAYEIYQDENLTYSQEKLTILKWNFLNFASTPILLKPLMFKILGSDHDRGLLTHWRLYENQMSKELNVDDSDRIRANSISDVVNEFDILDSDVAEFLKEYFAKNGMQC</sequence>
<dbReference type="EMBL" id="JAFEUM010000002">
    <property type="protein sequence ID" value="MBM7035943.1"/>
    <property type="molecule type" value="Genomic_DNA"/>
</dbReference>
<feature type="DNA-binding region" description="H-T-H motif" evidence="2">
    <location>
        <begin position="38"/>
        <end position="57"/>
    </location>
</feature>
<feature type="domain" description="HTH tetR-type" evidence="3">
    <location>
        <begin position="15"/>
        <end position="75"/>
    </location>
</feature>
<dbReference type="PANTHER" id="PTHR43479">
    <property type="entry name" value="ACREF/ENVCD OPERON REPRESSOR-RELATED"/>
    <property type="match status" value="1"/>
</dbReference>
<dbReference type="RefSeq" id="WP_205157561.1">
    <property type="nucleotide sequence ID" value="NZ_JAFEUM010000002.1"/>
</dbReference>
<evidence type="ECO:0000259" key="3">
    <source>
        <dbReference type="PROSITE" id="PS50977"/>
    </source>
</evidence>
<proteinExistence type="predicted"/>
<organism evidence="4 5">
    <name type="scientific">Vibrio ulleungensis</name>
    <dbReference type="NCBI Taxonomy" id="2807619"/>
    <lineage>
        <taxon>Bacteria</taxon>
        <taxon>Pseudomonadati</taxon>
        <taxon>Pseudomonadota</taxon>
        <taxon>Gammaproteobacteria</taxon>
        <taxon>Vibrionales</taxon>
        <taxon>Vibrionaceae</taxon>
        <taxon>Vibrio</taxon>
    </lineage>
</organism>
<evidence type="ECO:0000256" key="2">
    <source>
        <dbReference type="PROSITE-ProRule" id="PRU00335"/>
    </source>
</evidence>
<protein>
    <submittedName>
        <fullName evidence="4">TetR/AcrR family transcriptional regulator</fullName>
    </submittedName>
</protein>
<dbReference type="InterPro" id="IPR001647">
    <property type="entry name" value="HTH_TetR"/>
</dbReference>
<dbReference type="PROSITE" id="PS50977">
    <property type="entry name" value="HTH_TETR_2"/>
    <property type="match status" value="1"/>
</dbReference>
<dbReference type="InterPro" id="IPR050624">
    <property type="entry name" value="HTH-type_Tx_Regulator"/>
</dbReference>
<evidence type="ECO:0000313" key="5">
    <source>
        <dbReference type="Proteomes" id="UP000809621"/>
    </source>
</evidence>
<dbReference type="SUPFAM" id="SSF46689">
    <property type="entry name" value="Homeodomain-like"/>
    <property type="match status" value="1"/>
</dbReference>
<keyword evidence="5" id="KW-1185">Reference proteome</keyword>
<name>A0ABS2HED7_9VIBR</name>
<dbReference type="Gene3D" id="1.10.357.10">
    <property type="entry name" value="Tetracycline Repressor, domain 2"/>
    <property type="match status" value="1"/>
</dbReference>
<dbReference type="Pfam" id="PF00440">
    <property type="entry name" value="TetR_N"/>
    <property type="match status" value="1"/>
</dbReference>
<evidence type="ECO:0000256" key="1">
    <source>
        <dbReference type="ARBA" id="ARBA00023125"/>
    </source>
</evidence>
<comment type="caution">
    <text evidence="4">The sequence shown here is derived from an EMBL/GenBank/DDBJ whole genome shotgun (WGS) entry which is preliminary data.</text>
</comment>
<dbReference type="InterPro" id="IPR009057">
    <property type="entry name" value="Homeodomain-like_sf"/>
</dbReference>
<dbReference type="PANTHER" id="PTHR43479:SF12">
    <property type="entry name" value="TRANSCRIPTIONAL REGULATORY PROTEIN"/>
    <property type="match status" value="1"/>
</dbReference>